<name>A0A4P6MY94_9MICO</name>
<dbReference type="NCBIfam" id="NF038117">
    <property type="entry name" value="choice_anch_I"/>
    <property type="match status" value="1"/>
</dbReference>
<dbReference type="InterPro" id="IPR015943">
    <property type="entry name" value="WD40/YVTN_repeat-like_dom_sf"/>
</dbReference>
<evidence type="ECO:0000256" key="1">
    <source>
        <dbReference type="SAM" id="MobiDB-lite"/>
    </source>
</evidence>
<dbReference type="PANTHER" id="PTHR46928:SF1">
    <property type="entry name" value="MESENCHYME-SPECIFIC CELL SURFACE GLYCOPROTEIN"/>
    <property type="match status" value="1"/>
</dbReference>
<dbReference type="InterPro" id="IPR011048">
    <property type="entry name" value="Haem_d1_sf"/>
</dbReference>
<dbReference type="EMBL" id="CP036164">
    <property type="protein sequence ID" value="QBF46955.1"/>
    <property type="molecule type" value="Genomic_DNA"/>
</dbReference>
<dbReference type="Gene3D" id="2.130.10.10">
    <property type="entry name" value="YVTN repeat-like/Quinoprotein amine dehydrogenase"/>
    <property type="match status" value="1"/>
</dbReference>
<dbReference type="Proteomes" id="UP000290408">
    <property type="component" value="Chromosome"/>
</dbReference>
<organism evidence="4 5">
    <name type="scientific">Janibacter limosus</name>
    <dbReference type="NCBI Taxonomy" id="53458"/>
    <lineage>
        <taxon>Bacteria</taxon>
        <taxon>Bacillati</taxon>
        <taxon>Actinomycetota</taxon>
        <taxon>Actinomycetes</taxon>
        <taxon>Micrococcales</taxon>
        <taxon>Intrasporangiaceae</taxon>
        <taxon>Janibacter</taxon>
    </lineage>
</organism>
<evidence type="ECO:0000313" key="5">
    <source>
        <dbReference type="Proteomes" id="UP000290408"/>
    </source>
</evidence>
<feature type="signal peptide" evidence="2">
    <location>
        <begin position="1"/>
        <end position="32"/>
    </location>
</feature>
<accession>A0A4P6MY94</accession>
<keyword evidence="5" id="KW-1185">Reference proteome</keyword>
<dbReference type="PANTHER" id="PTHR46928">
    <property type="entry name" value="MESENCHYME-SPECIFIC CELL SURFACE GLYCOPROTEIN"/>
    <property type="match status" value="1"/>
</dbReference>
<dbReference type="SUPFAM" id="SSF51004">
    <property type="entry name" value="C-terminal (heme d1) domain of cytochrome cd1-nitrite reductase"/>
    <property type="match status" value="1"/>
</dbReference>
<feature type="chain" id="PRO_5020569864" evidence="2">
    <location>
        <begin position="33"/>
        <end position="525"/>
    </location>
</feature>
<dbReference type="KEGG" id="jli:EXU32_12260"/>
<feature type="domain" description="Choice-of-anchor I" evidence="3">
    <location>
        <begin position="53"/>
        <end position="521"/>
    </location>
</feature>
<gene>
    <name evidence="4" type="ORF">EXU32_12260</name>
</gene>
<dbReference type="RefSeq" id="WP_130630158.1">
    <property type="nucleotide sequence ID" value="NZ_CP036164.1"/>
</dbReference>
<feature type="region of interest" description="Disordered" evidence="1">
    <location>
        <begin position="408"/>
        <end position="433"/>
    </location>
</feature>
<sequence length="525" mass="54537">MHTPVTRPRRAALTLALSAALVAPLGAGLAAAAPTGDVTLSPLGTYAAGAFDEGAAEIVAHDPGTQRAFVVNALAGTVDVLDISDPSAPTKVDTLETPGANSVAVAKGVVAVAQQADDKQQPGSVSFFDARTLEATRTVTAGALPDMVALSDNGRYAVVANEGEPEGYEEGQVDPEGSVSVIDVKKGTVRTADFTAWNGKADELRADGVRIFGPGATVAQDLEPEYVTISGNGRTAWVTLQENNAIATVDLASATVTDIDALGTKDHSVAGFGLDASNKDDAVNIATWPVKGVYMPDGVQSFRAGGSEYLITANEGDAREYDGFEEELEVGDVELDPEVFPNAQELQENENLGKLKITSTSPKGENGYTELHSFGGRSVTIRDAATGELVWDSGDSFEQIVAEQAPELFNADNAENGADDRSDNKGPEPEGVEIGRVDGRTLAFVGLERTSGIITIDVTDPHAPTIVDYTHNRVVDGDPEAGTAGDLGPEGLHFVSKGDSPTGSPLLIVGNEVSGTATIWQVGTH</sequence>
<reference evidence="4 5" key="1">
    <citation type="submission" date="2019-02" db="EMBL/GenBank/DDBJ databases">
        <title>Genomic data mining of an Antarctic deep-sea actinobacterium, Janibacterlimosus P3-3-X1.</title>
        <authorList>
            <person name="Liao L."/>
            <person name="Chen B."/>
        </authorList>
    </citation>
    <scope>NUCLEOTIDE SEQUENCE [LARGE SCALE GENOMIC DNA]</scope>
    <source>
        <strain evidence="4 5">P3-3-X1</strain>
    </source>
</reference>
<dbReference type="OrthoDB" id="1016457at2"/>
<dbReference type="AlphaFoldDB" id="A0A4P6MY94"/>
<dbReference type="Pfam" id="PF22494">
    <property type="entry name" value="choice_anch_I"/>
    <property type="match status" value="1"/>
</dbReference>
<evidence type="ECO:0000313" key="4">
    <source>
        <dbReference type="EMBL" id="QBF46955.1"/>
    </source>
</evidence>
<protein>
    <submittedName>
        <fullName evidence="4">Alkaline phosphatase</fullName>
    </submittedName>
</protein>
<feature type="compositionally biased region" description="Basic and acidic residues" evidence="1">
    <location>
        <begin position="418"/>
        <end position="433"/>
    </location>
</feature>
<evidence type="ECO:0000256" key="2">
    <source>
        <dbReference type="SAM" id="SignalP"/>
    </source>
</evidence>
<evidence type="ECO:0000259" key="3">
    <source>
        <dbReference type="Pfam" id="PF22494"/>
    </source>
</evidence>
<keyword evidence="2" id="KW-0732">Signal</keyword>
<dbReference type="InterPro" id="IPR052956">
    <property type="entry name" value="Mesenchyme-surface_protein"/>
</dbReference>
<dbReference type="InterPro" id="IPR055188">
    <property type="entry name" value="Choice_anch_I"/>
</dbReference>
<proteinExistence type="predicted"/>